<organism evidence="3 4">
    <name type="scientific">Cavenderia fasciculata</name>
    <name type="common">Slime mold</name>
    <name type="synonym">Dictyostelium fasciculatum</name>
    <dbReference type="NCBI Taxonomy" id="261658"/>
    <lineage>
        <taxon>Eukaryota</taxon>
        <taxon>Amoebozoa</taxon>
        <taxon>Evosea</taxon>
        <taxon>Eumycetozoa</taxon>
        <taxon>Dictyostelia</taxon>
        <taxon>Acytosteliales</taxon>
        <taxon>Cavenderiaceae</taxon>
        <taxon>Cavenderia</taxon>
    </lineage>
</organism>
<keyword evidence="4" id="KW-1185">Reference proteome</keyword>
<feature type="compositionally biased region" description="Low complexity" evidence="1">
    <location>
        <begin position="423"/>
        <end position="434"/>
    </location>
</feature>
<evidence type="ECO:0000256" key="2">
    <source>
        <dbReference type="SAM" id="Phobius"/>
    </source>
</evidence>
<keyword evidence="2" id="KW-1133">Transmembrane helix</keyword>
<sequence length="717" mass="82608">MSMSWTTDYQGGHIGYVYQLDEKKCELHIQNVTGPNTVDNHIIAMFDNQIKLSPFIVNGPALLEDRDKWYSNSILLYKSFPLGTREWVLINSSLTIEPFSKRDEYLFSQTIYSGVTNDFTRCNSRNIYKSSISTSSQSPTTEIQSTKYNLSNSTLMIDSLIMNGNGNDFEIFSVCVKEKRYNNIIFILYFCFRKKNESSHFKLNNIIFNEFNFKYSGSSQSDKITLIPILKEFYIDGSIMSILSSIINFGDSMDNNHFQSLPLIIQNSTMLGSFTLADSKSVNISDTIIGNINESSKSTSTIILKQDSIQIRNITIRILFTNQSNSEVYLFGITANDFMKHSRIQLFIDCYTTTSNVSLPYLYFSNQTMYTNFKWSNIETFLLNCQSSSPNLQLFHLYNTTTNQLSLLLIPPLKDDSSDYDNNHNYSTDTNNSTADISESKDRTDDSYFPPGYLAPIILGAFLSIYISTTMMKYEHTFRFYSTCVLIPILLFQILFDFVVVPYYYQPSITIKQTIKQNLLLNNRSVSFTPTFPSITPPALDYNELIRHYYQDPPPPPLSKIRIIRPVPMSIIHKFPIYSQSLYFGLSRLSNNYIDNQEQYQQRYSHHLISNSESISIPTFNLNVLKIPYTVGHVGILYDLFNHVKYHNTFNSTKAGWSWISHTVLIFYGIILYMSTLFIPFLRHDFQSSLLCSDRNGQFQHFCQTLSGSSNNYPGFL</sequence>
<dbReference type="AlphaFoldDB" id="F4PMY2"/>
<feature type="transmembrane region" description="Helical" evidence="2">
    <location>
        <begin position="448"/>
        <end position="468"/>
    </location>
</feature>
<evidence type="ECO:0008006" key="5">
    <source>
        <dbReference type="Google" id="ProtNLM"/>
    </source>
</evidence>
<accession>F4PMY2</accession>
<evidence type="ECO:0000313" key="4">
    <source>
        <dbReference type="Proteomes" id="UP000007797"/>
    </source>
</evidence>
<dbReference type="Proteomes" id="UP000007797">
    <property type="component" value="Unassembled WGS sequence"/>
</dbReference>
<keyword evidence="2" id="KW-0472">Membrane</keyword>
<feature type="region of interest" description="Disordered" evidence="1">
    <location>
        <begin position="421"/>
        <end position="443"/>
    </location>
</feature>
<dbReference type="KEGG" id="dfa:DFA_05005"/>
<keyword evidence="2" id="KW-0812">Transmembrane</keyword>
<evidence type="ECO:0000313" key="3">
    <source>
        <dbReference type="EMBL" id="EGG22875.1"/>
    </source>
</evidence>
<feature type="transmembrane region" description="Helical" evidence="2">
    <location>
        <begin position="480"/>
        <end position="505"/>
    </location>
</feature>
<dbReference type="GeneID" id="14875071"/>
<reference evidence="4" key="1">
    <citation type="journal article" date="2011" name="Genome Res.">
        <title>Phylogeny-wide analysis of social amoeba genomes highlights ancient origins for complex intercellular communication.</title>
        <authorList>
            <person name="Heidel A.J."/>
            <person name="Lawal H.M."/>
            <person name="Felder M."/>
            <person name="Schilde C."/>
            <person name="Helps N.R."/>
            <person name="Tunggal B."/>
            <person name="Rivero F."/>
            <person name="John U."/>
            <person name="Schleicher M."/>
            <person name="Eichinger L."/>
            <person name="Platzer M."/>
            <person name="Noegel A.A."/>
            <person name="Schaap P."/>
            <person name="Gloeckner G."/>
        </authorList>
    </citation>
    <scope>NUCLEOTIDE SEQUENCE [LARGE SCALE GENOMIC DNA]</scope>
    <source>
        <strain evidence="4">SH3</strain>
    </source>
</reference>
<feature type="transmembrane region" description="Helical" evidence="2">
    <location>
        <begin position="659"/>
        <end position="682"/>
    </location>
</feature>
<name>F4PMY2_CACFS</name>
<dbReference type="RefSeq" id="XP_004360726.1">
    <property type="nucleotide sequence ID" value="XM_004360669.1"/>
</dbReference>
<evidence type="ECO:0000256" key="1">
    <source>
        <dbReference type="SAM" id="MobiDB-lite"/>
    </source>
</evidence>
<dbReference type="EMBL" id="GL883008">
    <property type="protein sequence ID" value="EGG22875.1"/>
    <property type="molecule type" value="Genomic_DNA"/>
</dbReference>
<proteinExistence type="predicted"/>
<gene>
    <name evidence="3" type="ORF">DFA_05005</name>
</gene>
<protein>
    <recommendedName>
        <fullName evidence="5">Transmembrane protein</fullName>
    </recommendedName>
</protein>